<dbReference type="EMBL" id="FOCT01000006">
    <property type="protein sequence ID" value="SEN64989.1"/>
    <property type="molecule type" value="Genomic_DNA"/>
</dbReference>
<reference evidence="1 2" key="1">
    <citation type="submission" date="2016-10" db="EMBL/GenBank/DDBJ databases">
        <authorList>
            <person name="de Groot N.N."/>
        </authorList>
    </citation>
    <scope>NUCLEOTIDE SEQUENCE [LARGE SCALE GENOMIC DNA]</scope>
    <source>
        <strain evidence="1 2">Nl18</strain>
    </source>
</reference>
<proteinExistence type="predicted"/>
<gene>
    <name evidence="1" type="ORF">SAMN05216404_10611</name>
</gene>
<organism evidence="1 2">
    <name type="scientific">Nitrosospira multiformis</name>
    <dbReference type="NCBI Taxonomy" id="1231"/>
    <lineage>
        <taxon>Bacteria</taxon>
        <taxon>Pseudomonadati</taxon>
        <taxon>Pseudomonadota</taxon>
        <taxon>Betaproteobacteria</taxon>
        <taxon>Nitrosomonadales</taxon>
        <taxon>Nitrosomonadaceae</taxon>
        <taxon>Nitrosospira</taxon>
    </lineage>
</organism>
<accession>A0A1H8I9M0</accession>
<sequence length="104" mass="11468">MNIPGFTADLSLYRSTLNYSLRGNTTSSGNGIYIQQIGNISLPPTECQLICERFFENGVSFERCRVECPMDDGGGGGDSLDCRERCREMGLSQTECMRLCLGLP</sequence>
<protein>
    <submittedName>
        <fullName evidence="1">Uncharacterized protein</fullName>
    </submittedName>
</protein>
<name>A0A1H8I9M0_9PROT</name>
<evidence type="ECO:0000313" key="2">
    <source>
        <dbReference type="Proteomes" id="UP000183898"/>
    </source>
</evidence>
<dbReference type="AlphaFoldDB" id="A0A1H8I9M0"/>
<dbReference type="Proteomes" id="UP000183898">
    <property type="component" value="Unassembled WGS sequence"/>
</dbReference>
<evidence type="ECO:0000313" key="1">
    <source>
        <dbReference type="EMBL" id="SEN64989.1"/>
    </source>
</evidence>